<keyword evidence="6 12" id="KW-0068">Autocatalytic cleavage</keyword>
<evidence type="ECO:0000259" key="14">
    <source>
        <dbReference type="Pfam" id="PF01726"/>
    </source>
</evidence>
<evidence type="ECO:0000256" key="10">
    <source>
        <dbReference type="ARBA" id="ARBA00023204"/>
    </source>
</evidence>
<evidence type="ECO:0000256" key="1">
    <source>
        <dbReference type="ARBA" id="ARBA00007484"/>
    </source>
</evidence>
<organism evidence="15 16">
    <name type="scientific">Candidatus Komeilibacteria bacterium RIFCSPLOWO2_02_FULL_48_11</name>
    <dbReference type="NCBI Taxonomy" id="1798553"/>
    <lineage>
        <taxon>Bacteria</taxon>
        <taxon>Candidatus Komeiliibacteriota</taxon>
    </lineage>
</organism>
<dbReference type="PANTHER" id="PTHR33516:SF2">
    <property type="entry name" value="LEXA REPRESSOR-RELATED"/>
    <property type="match status" value="1"/>
</dbReference>
<dbReference type="InterPro" id="IPR036388">
    <property type="entry name" value="WH-like_DNA-bd_sf"/>
</dbReference>
<proteinExistence type="inferred from homology"/>
<dbReference type="PANTHER" id="PTHR33516">
    <property type="entry name" value="LEXA REPRESSOR"/>
    <property type="match status" value="1"/>
</dbReference>
<dbReference type="Gene3D" id="2.10.109.10">
    <property type="entry name" value="Umud Fragment, subunit A"/>
    <property type="match status" value="1"/>
</dbReference>
<evidence type="ECO:0000256" key="6">
    <source>
        <dbReference type="ARBA" id="ARBA00022813"/>
    </source>
</evidence>
<feature type="domain" description="LexA repressor DNA-binding" evidence="14">
    <location>
        <begin position="3"/>
        <end position="66"/>
    </location>
</feature>
<dbReference type="InterPro" id="IPR039418">
    <property type="entry name" value="LexA-like"/>
</dbReference>
<keyword evidence="9" id="KW-0804">Transcription</keyword>
<evidence type="ECO:0000256" key="12">
    <source>
        <dbReference type="RuleBase" id="RU003991"/>
    </source>
</evidence>
<evidence type="ECO:0000259" key="13">
    <source>
        <dbReference type="Pfam" id="PF00717"/>
    </source>
</evidence>
<feature type="domain" description="Peptidase S24/S26A/S26B/S26C" evidence="13">
    <location>
        <begin position="84"/>
        <end position="205"/>
    </location>
</feature>
<evidence type="ECO:0000256" key="8">
    <source>
        <dbReference type="ARBA" id="ARBA00023125"/>
    </source>
</evidence>
<dbReference type="GO" id="GO:0006281">
    <property type="term" value="P:DNA repair"/>
    <property type="evidence" value="ECO:0007669"/>
    <property type="project" value="UniProtKB-KW"/>
</dbReference>
<dbReference type="Pfam" id="PF01726">
    <property type="entry name" value="LexA_DNA_bind"/>
    <property type="match status" value="1"/>
</dbReference>
<dbReference type="InterPro" id="IPR036390">
    <property type="entry name" value="WH_DNA-bd_sf"/>
</dbReference>
<reference evidence="15 16" key="1">
    <citation type="journal article" date="2016" name="Nat. Commun.">
        <title>Thousands of microbial genomes shed light on interconnected biogeochemical processes in an aquifer system.</title>
        <authorList>
            <person name="Anantharaman K."/>
            <person name="Brown C.T."/>
            <person name="Hug L.A."/>
            <person name="Sharon I."/>
            <person name="Castelle C.J."/>
            <person name="Probst A.J."/>
            <person name="Thomas B.C."/>
            <person name="Singh A."/>
            <person name="Wilkins M.J."/>
            <person name="Karaoz U."/>
            <person name="Brodie E.L."/>
            <person name="Williams K.H."/>
            <person name="Hubbard S.S."/>
            <person name="Banfield J.F."/>
        </authorList>
    </citation>
    <scope>NUCLEOTIDE SEQUENCE [LARGE SCALE GENOMIC DNA]</scope>
</reference>
<evidence type="ECO:0000256" key="3">
    <source>
        <dbReference type="ARBA" id="ARBA00022705"/>
    </source>
</evidence>
<dbReference type="GO" id="GO:0003677">
    <property type="term" value="F:DNA binding"/>
    <property type="evidence" value="ECO:0007669"/>
    <property type="project" value="UniProtKB-KW"/>
</dbReference>
<dbReference type="Proteomes" id="UP000178109">
    <property type="component" value="Unassembled WGS sequence"/>
</dbReference>
<evidence type="ECO:0000313" key="15">
    <source>
        <dbReference type="EMBL" id="OGY91434.1"/>
    </source>
</evidence>
<protein>
    <submittedName>
        <fullName evidence="15">Repressor LexA</fullName>
    </submittedName>
</protein>
<dbReference type="GO" id="GO:0006260">
    <property type="term" value="P:DNA replication"/>
    <property type="evidence" value="ECO:0007669"/>
    <property type="project" value="UniProtKB-KW"/>
</dbReference>
<dbReference type="SUPFAM" id="SSF46785">
    <property type="entry name" value="Winged helix' DNA-binding domain"/>
    <property type="match status" value="1"/>
</dbReference>
<dbReference type="Pfam" id="PF00717">
    <property type="entry name" value="Peptidase_S24"/>
    <property type="match status" value="1"/>
</dbReference>
<keyword evidence="10" id="KW-0234">DNA repair</keyword>
<dbReference type="InterPro" id="IPR015927">
    <property type="entry name" value="Peptidase_S24_S26A/B/C"/>
</dbReference>
<dbReference type="InterPro" id="IPR006200">
    <property type="entry name" value="LexA"/>
</dbReference>
<dbReference type="InterPro" id="IPR006197">
    <property type="entry name" value="Peptidase_S24_LexA"/>
</dbReference>
<dbReference type="PRINTS" id="PR00726">
    <property type="entry name" value="LEXASERPTASE"/>
</dbReference>
<dbReference type="STRING" id="1798553.A3H70_00215"/>
<keyword evidence="11" id="KW-0742">SOS response</keyword>
<dbReference type="GO" id="GO:0006508">
    <property type="term" value="P:proteolysis"/>
    <property type="evidence" value="ECO:0007669"/>
    <property type="project" value="InterPro"/>
</dbReference>
<name>A0A1G2BQN4_9BACT</name>
<accession>A0A1G2BQN4</accession>
<dbReference type="SUPFAM" id="SSF51306">
    <property type="entry name" value="LexA/Signal peptidase"/>
    <property type="match status" value="1"/>
</dbReference>
<evidence type="ECO:0000256" key="4">
    <source>
        <dbReference type="ARBA" id="ARBA00022763"/>
    </source>
</evidence>
<gene>
    <name evidence="15" type="ORF">A3H70_00215</name>
</gene>
<keyword evidence="2" id="KW-0678">Repressor</keyword>
<dbReference type="GO" id="GO:0045892">
    <property type="term" value="P:negative regulation of DNA-templated transcription"/>
    <property type="evidence" value="ECO:0007669"/>
    <property type="project" value="InterPro"/>
</dbReference>
<keyword evidence="5 12" id="KW-0378">Hydrolase</keyword>
<dbReference type="InterPro" id="IPR036286">
    <property type="entry name" value="LexA/Signal_pep-like_sf"/>
</dbReference>
<dbReference type="GO" id="GO:0004252">
    <property type="term" value="F:serine-type endopeptidase activity"/>
    <property type="evidence" value="ECO:0007669"/>
    <property type="project" value="InterPro"/>
</dbReference>
<keyword evidence="4" id="KW-0227">DNA damage</keyword>
<dbReference type="EMBL" id="MHKO01000047">
    <property type="protein sequence ID" value="OGY91434.1"/>
    <property type="molecule type" value="Genomic_DNA"/>
</dbReference>
<dbReference type="InterPro" id="IPR050077">
    <property type="entry name" value="LexA_repressor"/>
</dbReference>
<evidence type="ECO:0000256" key="9">
    <source>
        <dbReference type="ARBA" id="ARBA00023163"/>
    </source>
</evidence>
<dbReference type="GO" id="GO:0009432">
    <property type="term" value="P:SOS response"/>
    <property type="evidence" value="ECO:0007669"/>
    <property type="project" value="UniProtKB-KW"/>
</dbReference>
<dbReference type="NCBIfam" id="TIGR00498">
    <property type="entry name" value="lexA"/>
    <property type="match status" value="1"/>
</dbReference>
<evidence type="ECO:0000256" key="7">
    <source>
        <dbReference type="ARBA" id="ARBA00023015"/>
    </source>
</evidence>
<dbReference type="InterPro" id="IPR006199">
    <property type="entry name" value="LexA_DNA-bd_dom"/>
</dbReference>
<evidence type="ECO:0000256" key="2">
    <source>
        <dbReference type="ARBA" id="ARBA00022491"/>
    </source>
</evidence>
<dbReference type="AlphaFoldDB" id="A0A1G2BQN4"/>
<dbReference type="Gene3D" id="1.10.10.10">
    <property type="entry name" value="Winged helix-like DNA-binding domain superfamily/Winged helix DNA-binding domain"/>
    <property type="match status" value="1"/>
</dbReference>
<evidence type="ECO:0000256" key="5">
    <source>
        <dbReference type="ARBA" id="ARBA00022801"/>
    </source>
</evidence>
<keyword evidence="7" id="KW-0805">Transcription regulation</keyword>
<keyword evidence="8" id="KW-0238">DNA-binding</keyword>
<dbReference type="CDD" id="cd06529">
    <property type="entry name" value="S24_LexA-like"/>
    <property type="match status" value="1"/>
</dbReference>
<keyword evidence="3" id="KW-0235">DNA replication</keyword>
<comment type="caution">
    <text evidence="15">The sequence shown here is derived from an EMBL/GenBank/DDBJ whole genome shotgun (WGS) entry which is preliminary data.</text>
</comment>
<comment type="similarity">
    <text evidence="1 12">Belongs to the peptidase S24 family.</text>
</comment>
<sequence length="217" mass="24316">MEKQITPRQKQLLSILYEYIQDSGYPPTFEEMRQKLDVSSNQSIKDLLEKLKSGGFIKKGESQARGITILPLGYEALGQPSLAPFVGATSAGVPIQAVSFDGEWMEMPATHYDTKIERLKANVYVLRVYGDSMINAGINDGDHVLVQEKKEFSSGDIVLAYDGDDATIKRFMSVNEPPYLYLKPENPKYKIILFRDSISMAGKVMAVLKSRQWVPVS</sequence>
<evidence type="ECO:0000256" key="11">
    <source>
        <dbReference type="ARBA" id="ARBA00023236"/>
    </source>
</evidence>
<evidence type="ECO:0000313" key="16">
    <source>
        <dbReference type="Proteomes" id="UP000178109"/>
    </source>
</evidence>